<evidence type="ECO:0000313" key="1">
    <source>
        <dbReference type="EMBL" id="SIS95447.1"/>
    </source>
</evidence>
<dbReference type="RefSeq" id="WP_139325540.1">
    <property type="nucleotide sequence ID" value="NZ_FTOP01000009.1"/>
</dbReference>
<organism evidence="1 2">
    <name type="scientific">Belliella pelovolcani</name>
    <dbReference type="NCBI Taxonomy" id="529505"/>
    <lineage>
        <taxon>Bacteria</taxon>
        <taxon>Pseudomonadati</taxon>
        <taxon>Bacteroidota</taxon>
        <taxon>Cytophagia</taxon>
        <taxon>Cytophagales</taxon>
        <taxon>Cyclobacteriaceae</taxon>
        <taxon>Belliella</taxon>
    </lineage>
</organism>
<dbReference type="EMBL" id="FTOP01000009">
    <property type="protein sequence ID" value="SIS95447.1"/>
    <property type="molecule type" value="Genomic_DNA"/>
</dbReference>
<dbReference type="AlphaFoldDB" id="A0A1N7NAR9"/>
<reference evidence="2" key="1">
    <citation type="submission" date="2017-01" db="EMBL/GenBank/DDBJ databases">
        <authorList>
            <person name="Varghese N."/>
            <person name="Submissions S."/>
        </authorList>
    </citation>
    <scope>NUCLEOTIDE SEQUENCE [LARGE SCALE GENOMIC DNA]</scope>
    <source>
        <strain evidence="2">DSM 46698</strain>
    </source>
</reference>
<keyword evidence="2" id="KW-1185">Reference proteome</keyword>
<proteinExistence type="predicted"/>
<evidence type="ECO:0000313" key="2">
    <source>
        <dbReference type="Proteomes" id="UP000186026"/>
    </source>
</evidence>
<accession>A0A1N7NAR9</accession>
<name>A0A1N7NAR9_9BACT</name>
<gene>
    <name evidence="1" type="ORF">SAMN05421761_10933</name>
</gene>
<dbReference type="STRING" id="529505.SAMN05421761_10933"/>
<protein>
    <submittedName>
        <fullName evidence="1">Uncharacterized protein</fullName>
    </submittedName>
</protein>
<sequence>MNQLLKKFYSLPGIKKITERHRAKIKAQSDGKGQGALFEVEFPLN</sequence>
<dbReference type="Proteomes" id="UP000186026">
    <property type="component" value="Unassembled WGS sequence"/>
</dbReference>